<comment type="caution">
    <text evidence="1">The sequence shown here is derived from an EMBL/GenBank/DDBJ whole genome shotgun (WGS) entry which is preliminary data.</text>
</comment>
<evidence type="ECO:0000313" key="2">
    <source>
        <dbReference type="Proteomes" id="UP000619033"/>
    </source>
</evidence>
<protein>
    <submittedName>
        <fullName evidence="1">Uncharacterized protein</fullName>
    </submittedName>
</protein>
<dbReference type="Proteomes" id="UP000619033">
    <property type="component" value="Unassembled WGS sequence"/>
</dbReference>
<dbReference type="AlphaFoldDB" id="A0A8J7MUQ2"/>
<dbReference type="EMBL" id="JAESVP010000007">
    <property type="protein sequence ID" value="MBL4929395.1"/>
    <property type="molecule type" value="Genomic_DNA"/>
</dbReference>
<gene>
    <name evidence="1" type="ORF">JI744_14905</name>
</gene>
<sequence length="168" mass="18433">MNPAVKEPYLLPYGQDTYRPIGPDTWPALLDFGEVRVLAVLVANVVPRPVAGKVAQYHEGDGPNCAEDGDKIRLDILAFGTTKERMKLSCSVSLLWEGKPYQSFKPYTCFNGKVPADGVLMKAGGHPLIYYHDNDPGGNWTVQIDVTEKASGRTARATAGYFKDCQPE</sequence>
<reference evidence="1" key="1">
    <citation type="submission" date="2021-01" db="EMBL/GenBank/DDBJ databases">
        <title>Genome seq and assembly of Tabrizicola sp. KVB23.</title>
        <authorList>
            <person name="Chhetri G."/>
        </authorList>
    </citation>
    <scope>NUCLEOTIDE SEQUENCE</scope>
    <source>
        <strain evidence="1">KVB23</strain>
    </source>
</reference>
<name>A0A8J7MUQ2_9RHOB</name>
<organism evidence="1 2">
    <name type="scientific">Fuscibacter oryzae</name>
    <dbReference type="NCBI Taxonomy" id="2803939"/>
    <lineage>
        <taxon>Bacteria</taxon>
        <taxon>Pseudomonadati</taxon>
        <taxon>Pseudomonadota</taxon>
        <taxon>Alphaproteobacteria</taxon>
        <taxon>Rhodobacterales</taxon>
        <taxon>Paracoccaceae</taxon>
        <taxon>Fuscibacter</taxon>
    </lineage>
</organism>
<keyword evidence="2" id="KW-1185">Reference proteome</keyword>
<proteinExistence type="predicted"/>
<evidence type="ECO:0000313" key="1">
    <source>
        <dbReference type="EMBL" id="MBL4929395.1"/>
    </source>
</evidence>
<accession>A0A8J7MUQ2</accession>